<evidence type="ECO:0000256" key="1">
    <source>
        <dbReference type="SAM" id="Coils"/>
    </source>
</evidence>
<dbReference type="EMBL" id="DQUR01000044">
    <property type="protein sequence ID" value="HIP88607.1"/>
    <property type="molecule type" value="Genomic_DNA"/>
</dbReference>
<sequence>MAMRNKKVLPFILMLTLSLFPESLAADIDMVILVSDNEADSTLAESVANIIGAKGIVKVPWGIYNPDYSAEVLKYVPDRVIIIGGPTAVPIDYEKDFEEMGIPYERLWGKNRYETNLAVIQKLKNEFPEEFSQIETVYITHGRDVLSMLMQKELKQMPSKSIWIFTDKSYEELTLQALDEVIKTARNRPWVEIVITSRFVQLAPIDTITNFLKQRGYTEGAHFTISNVRPAKRFILEALKLVDNKTHIAEKFLDGLDIPRAKRRLSIAKEQIARAWKLYSLGDYQEAYILAVAASRNADFVISISAREWNGIIQGRPEIRLKREVLRLEAKVKVLKELGMDVSTIEAEINELKAILNKPVISPDEYRDILLNKIPQIKKELREAFIEEKRSRRRIPVEHVPGRGEKDRAPRKSGR</sequence>
<keyword evidence="1" id="KW-0175">Coiled coil</keyword>
<evidence type="ECO:0000256" key="2">
    <source>
        <dbReference type="SAM" id="MobiDB-lite"/>
    </source>
</evidence>
<proteinExistence type="predicted"/>
<dbReference type="Gene3D" id="3.40.50.12090">
    <property type="match status" value="1"/>
</dbReference>
<dbReference type="AlphaFoldDB" id="A0A832ZE03"/>
<feature type="region of interest" description="Disordered" evidence="2">
    <location>
        <begin position="396"/>
        <end position="415"/>
    </location>
</feature>
<organism evidence="3 4">
    <name type="scientific">Thermococcus paralvinellae</name>
    <dbReference type="NCBI Taxonomy" id="582419"/>
    <lineage>
        <taxon>Archaea</taxon>
        <taxon>Methanobacteriati</taxon>
        <taxon>Methanobacteriota</taxon>
        <taxon>Thermococci</taxon>
        <taxon>Thermococcales</taxon>
        <taxon>Thermococcaceae</taxon>
        <taxon>Thermococcus</taxon>
    </lineage>
</organism>
<evidence type="ECO:0008006" key="5">
    <source>
        <dbReference type="Google" id="ProtNLM"/>
    </source>
</evidence>
<comment type="caution">
    <text evidence="3">The sequence shown here is derived from an EMBL/GenBank/DDBJ whole genome shotgun (WGS) entry which is preliminary data.</text>
</comment>
<protein>
    <recommendedName>
        <fullName evidence="5">Cell wall-binding repeat 2 family protein</fullName>
    </recommendedName>
</protein>
<gene>
    <name evidence="3" type="ORF">EYH24_01240</name>
</gene>
<evidence type="ECO:0000313" key="3">
    <source>
        <dbReference type="EMBL" id="HIP88607.1"/>
    </source>
</evidence>
<reference evidence="3" key="1">
    <citation type="journal article" date="2020" name="ISME J.">
        <title>Gammaproteobacteria mediating utilization of methyl-, sulfur- and petroleum organic compounds in deep ocean hydrothermal plumes.</title>
        <authorList>
            <person name="Zhou Z."/>
            <person name="Liu Y."/>
            <person name="Pan J."/>
            <person name="Cron B.R."/>
            <person name="Toner B.M."/>
            <person name="Anantharaman K."/>
            <person name="Breier J.A."/>
            <person name="Dick G.J."/>
            <person name="Li M."/>
        </authorList>
    </citation>
    <scope>NUCLEOTIDE SEQUENCE</scope>
    <source>
        <strain evidence="3">SZUA-1476</strain>
    </source>
</reference>
<name>A0A832ZE03_9EURY</name>
<dbReference type="Proteomes" id="UP000653692">
    <property type="component" value="Unassembled WGS sequence"/>
</dbReference>
<accession>A0A832ZE03</accession>
<feature type="coiled-coil region" evidence="1">
    <location>
        <begin position="318"/>
        <end position="355"/>
    </location>
</feature>
<evidence type="ECO:0000313" key="4">
    <source>
        <dbReference type="Proteomes" id="UP000653692"/>
    </source>
</evidence>